<name>A0ABX6JXN2_9MICO</name>
<reference evidence="2 3" key="1">
    <citation type="submission" date="2020-03" db="EMBL/GenBank/DDBJ databases">
        <title>Leucobacter sp. nov., isolated from beetles.</title>
        <authorList>
            <person name="Hyun D.-W."/>
            <person name="Bae J.-W."/>
        </authorList>
    </citation>
    <scope>NUCLEOTIDE SEQUENCE [LARGE SCALE GENOMIC DNA]</scope>
    <source>
        <strain evidence="2 3">HDW9A</strain>
    </source>
</reference>
<evidence type="ECO:0000313" key="3">
    <source>
        <dbReference type="Proteomes" id="UP000503441"/>
    </source>
</evidence>
<dbReference type="Pfam" id="PF13560">
    <property type="entry name" value="HTH_31"/>
    <property type="match status" value="1"/>
</dbReference>
<gene>
    <name evidence="2" type="ORF">G7066_00680</name>
</gene>
<dbReference type="SUPFAM" id="SSF47413">
    <property type="entry name" value="lambda repressor-like DNA-binding domains"/>
    <property type="match status" value="1"/>
</dbReference>
<sequence length="208" mass="22370">MDAATIVKRIRSTNGITRKELAELAALSPSTVGRIERGEIDPTWGTLTRLLASTGYQINGDSLVSAGDASAVAAAQPLLSAVMTALEPSTRALRTSIVASAQDTAAAAAQDIARLDWSEAWKSVVKSITDPRIPLPSVTSEWRNRWERAGWLDESTDANDFVTLAISAGNAAKISRRNTVQRAVDAPEGWQTLARRLGRQKKTTPYQA</sequence>
<accession>A0ABX6JXN2</accession>
<dbReference type="RefSeq" id="WP_166328282.1">
    <property type="nucleotide sequence ID" value="NZ_CP049933.1"/>
</dbReference>
<dbReference type="InterPro" id="IPR010982">
    <property type="entry name" value="Lambda_DNA-bd_dom_sf"/>
</dbReference>
<dbReference type="InterPro" id="IPR001387">
    <property type="entry name" value="Cro/C1-type_HTH"/>
</dbReference>
<evidence type="ECO:0000259" key="1">
    <source>
        <dbReference type="PROSITE" id="PS50943"/>
    </source>
</evidence>
<feature type="domain" description="HTH cro/C1-type" evidence="1">
    <location>
        <begin position="7"/>
        <end position="43"/>
    </location>
</feature>
<dbReference type="EMBL" id="CP049933">
    <property type="protein sequence ID" value="QIM17594.1"/>
    <property type="molecule type" value="Genomic_DNA"/>
</dbReference>
<dbReference type="SMART" id="SM00530">
    <property type="entry name" value="HTH_XRE"/>
    <property type="match status" value="1"/>
</dbReference>
<organism evidence="2 3">
    <name type="scientific">Leucobacter coleopterorum</name>
    <dbReference type="NCBI Taxonomy" id="2714933"/>
    <lineage>
        <taxon>Bacteria</taxon>
        <taxon>Bacillati</taxon>
        <taxon>Actinomycetota</taxon>
        <taxon>Actinomycetes</taxon>
        <taxon>Micrococcales</taxon>
        <taxon>Microbacteriaceae</taxon>
        <taxon>Leucobacter</taxon>
    </lineage>
</organism>
<keyword evidence="3" id="KW-1185">Reference proteome</keyword>
<dbReference type="Gene3D" id="1.10.260.40">
    <property type="entry name" value="lambda repressor-like DNA-binding domains"/>
    <property type="match status" value="1"/>
</dbReference>
<dbReference type="PROSITE" id="PS50943">
    <property type="entry name" value="HTH_CROC1"/>
    <property type="match status" value="1"/>
</dbReference>
<proteinExistence type="predicted"/>
<protein>
    <submittedName>
        <fullName evidence="2">Helix-turn-helix transcriptional regulator</fullName>
    </submittedName>
</protein>
<dbReference type="Proteomes" id="UP000503441">
    <property type="component" value="Chromosome"/>
</dbReference>
<evidence type="ECO:0000313" key="2">
    <source>
        <dbReference type="EMBL" id="QIM17594.1"/>
    </source>
</evidence>
<dbReference type="CDD" id="cd00093">
    <property type="entry name" value="HTH_XRE"/>
    <property type="match status" value="1"/>
</dbReference>